<comment type="subcellular location">
    <subcellularLocation>
        <location evidence="1">Cell membrane</location>
        <topology evidence="1">Lipid-anchor</topology>
    </subcellularLocation>
</comment>
<dbReference type="CDD" id="cd00995">
    <property type="entry name" value="PBP2_NikA_DppA_OppA_like"/>
    <property type="match status" value="1"/>
</dbReference>
<feature type="region of interest" description="Disordered" evidence="4">
    <location>
        <begin position="27"/>
        <end position="65"/>
    </location>
</feature>
<comment type="similarity">
    <text evidence="2">Belongs to the bacterial solute-binding protein 5 family.</text>
</comment>
<dbReference type="InterPro" id="IPR000914">
    <property type="entry name" value="SBP_5_dom"/>
</dbReference>
<dbReference type="Proteomes" id="UP000582231">
    <property type="component" value="Unassembled WGS sequence"/>
</dbReference>
<evidence type="ECO:0000256" key="4">
    <source>
        <dbReference type="SAM" id="MobiDB-lite"/>
    </source>
</evidence>
<evidence type="ECO:0000256" key="2">
    <source>
        <dbReference type="ARBA" id="ARBA00005695"/>
    </source>
</evidence>
<gene>
    <name evidence="7" type="ORF">BJ958_000371</name>
</gene>
<dbReference type="GO" id="GO:0043190">
    <property type="term" value="C:ATP-binding cassette (ABC) transporter complex"/>
    <property type="evidence" value="ECO:0007669"/>
    <property type="project" value="InterPro"/>
</dbReference>
<accession>A0A852RC15</accession>
<dbReference type="PIRSF" id="PIRSF002741">
    <property type="entry name" value="MppA"/>
    <property type="match status" value="1"/>
</dbReference>
<dbReference type="Gene3D" id="3.40.190.10">
    <property type="entry name" value="Periplasmic binding protein-like II"/>
    <property type="match status" value="1"/>
</dbReference>
<dbReference type="AlphaFoldDB" id="A0A852RC15"/>
<dbReference type="RefSeq" id="WP_179725026.1">
    <property type="nucleotide sequence ID" value="NZ_BAABEF010000001.1"/>
</dbReference>
<dbReference type="PANTHER" id="PTHR30290:SF38">
    <property type="entry name" value="D,D-DIPEPTIDE-BINDING PERIPLASMIC PROTEIN DDPA-RELATED"/>
    <property type="match status" value="1"/>
</dbReference>
<sequence length="539" mass="56833">MKTRISVRTRMAAALCATALAATACASSDDGDKESSGAQASPKDLYKDGIVNPEKDPGTPVDGGTLRMAEYSEAVVLDPTKTYPTGSTGLNVMASIYDTLMRYNPETKGYDPQLAESLATDDNVTWTLGLRDGVKFTDGTPLDADAVVASIQRFITNRGLHGQILGANLKSMVATDKSTVTFTFNGAWARFPSLLAAGPGLILAPAAYADPASFKPIGAGPFVLESQSPGEKTVVKANEDYFGGRPHLDKIEFLQLGPDQTKLESLEAGEVDAVYVGSEKVVKDLVAKGYTGNMSAVSGVPTINFNHREGTATADVRVRQAIELAFDAKTFLKRTTGSDLLADRGLMGANSIWDTGVEPVETDAAAAKKLVDEAKADGFDGKLHYVGLSDAASKSGAVAIKAMLDAVGFDVQLDLVSAVGDVVKKVYVDGDFDLARGSNSIPDSDPYAALDTAMDSTSGANPGRYASPEMDGLLAELRAANGPEEGDATLAEIEELWKKDAVYLNVGFGGFLEAWNKNVHGITPTTQTAVLFDDAWISK</sequence>
<evidence type="ECO:0000256" key="3">
    <source>
        <dbReference type="ARBA" id="ARBA00022729"/>
    </source>
</evidence>
<proteinExistence type="inferred from homology"/>
<evidence type="ECO:0000313" key="7">
    <source>
        <dbReference type="EMBL" id="NYD28825.1"/>
    </source>
</evidence>
<evidence type="ECO:0000313" key="8">
    <source>
        <dbReference type="Proteomes" id="UP000582231"/>
    </source>
</evidence>
<dbReference type="Gene3D" id="3.10.105.10">
    <property type="entry name" value="Dipeptide-binding Protein, Domain 3"/>
    <property type="match status" value="1"/>
</dbReference>
<keyword evidence="3 5" id="KW-0732">Signal</keyword>
<keyword evidence="8" id="KW-1185">Reference proteome</keyword>
<name>A0A852RC15_9ACTN</name>
<evidence type="ECO:0000256" key="1">
    <source>
        <dbReference type="ARBA" id="ARBA00004193"/>
    </source>
</evidence>
<evidence type="ECO:0000256" key="5">
    <source>
        <dbReference type="SAM" id="SignalP"/>
    </source>
</evidence>
<dbReference type="Pfam" id="PF00496">
    <property type="entry name" value="SBP_bac_5"/>
    <property type="match status" value="1"/>
</dbReference>
<dbReference type="PROSITE" id="PS01040">
    <property type="entry name" value="SBP_BACTERIAL_5"/>
    <property type="match status" value="1"/>
</dbReference>
<dbReference type="GO" id="GO:0015833">
    <property type="term" value="P:peptide transport"/>
    <property type="evidence" value="ECO:0007669"/>
    <property type="project" value="TreeGrafter"/>
</dbReference>
<dbReference type="InterPro" id="IPR030678">
    <property type="entry name" value="Peptide/Ni-bd"/>
</dbReference>
<dbReference type="GO" id="GO:0042597">
    <property type="term" value="C:periplasmic space"/>
    <property type="evidence" value="ECO:0007669"/>
    <property type="project" value="UniProtKB-ARBA"/>
</dbReference>
<dbReference type="PROSITE" id="PS51257">
    <property type="entry name" value="PROKAR_LIPOPROTEIN"/>
    <property type="match status" value="1"/>
</dbReference>
<feature type="signal peptide" evidence="5">
    <location>
        <begin position="1"/>
        <end position="26"/>
    </location>
</feature>
<dbReference type="InterPro" id="IPR039424">
    <property type="entry name" value="SBP_5"/>
</dbReference>
<feature type="chain" id="PRO_5032636901" evidence="5">
    <location>
        <begin position="27"/>
        <end position="539"/>
    </location>
</feature>
<dbReference type="SUPFAM" id="SSF53850">
    <property type="entry name" value="Periplasmic binding protein-like II"/>
    <property type="match status" value="1"/>
</dbReference>
<dbReference type="PANTHER" id="PTHR30290">
    <property type="entry name" value="PERIPLASMIC BINDING COMPONENT OF ABC TRANSPORTER"/>
    <property type="match status" value="1"/>
</dbReference>
<feature type="domain" description="Solute-binding protein family 5" evidence="6">
    <location>
        <begin position="111"/>
        <end position="459"/>
    </location>
</feature>
<protein>
    <submittedName>
        <fullName evidence="7">Peptide/nickel transport system substrate-binding protein</fullName>
    </submittedName>
</protein>
<dbReference type="GO" id="GO:1904680">
    <property type="term" value="F:peptide transmembrane transporter activity"/>
    <property type="evidence" value="ECO:0007669"/>
    <property type="project" value="TreeGrafter"/>
</dbReference>
<evidence type="ECO:0000259" key="6">
    <source>
        <dbReference type="Pfam" id="PF00496"/>
    </source>
</evidence>
<organism evidence="7 8">
    <name type="scientific">Nocardioides kongjuensis</name>
    <dbReference type="NCBI Taxonomy" id="349522"/>
    <lineage>
        <taxon>Bacteria</taxon>
        <taxon>Bacillati</taxon>
        <taxon>Actinomycetota</taxon>
        <taxon>Actinomycetes</taxon>
        <taxon>Propionibacteriales</taxon>
        <taxon>Nocardioidaceae</taxon>
        <taxon>Nocardioides</taxon>
    </lineage>
</organism>
<comment type="caution">
    <text evidence="7">The sequence shown here is derived from an EMBL/GenBank/DDBJ whole genome shotgun (WGS) entry which is preliminary data.</text>
</comment>
<reference evidence="7 8" key="1">
    <citation type="submission" date="2020-07" db="EMBL/GenBank/DDBJ databases">
        <title>Sequencing the genomes of 1000 actinobacteria strains.</title>
        <authorList>
            <person name="Klenk H.-P."/>
        </authorList>
    </citation>
    <scope>NUCLEOTIDE SEQUENCE [LARGE SCALE GENOMIC DNA]</scope>
    <source>
        <strain evidence="7 8">DSM 19082</strain>
    </source>
</reference>
<dbReference type="InterPro" id="IPR023765">
    <property type="entry name" value="SBP_5_CS"/>
</dbReference>
<dbReference type="EMBL" id="JACCBF010000001">
    <property type="protein sequence ID" value="NYD28825.1"/>
    <property type="molecule type" value="Genomic_DNA"/>
</dbReference>